<evidence type="ECO:0000313" key="3">
    <source>
        <dbReference type="EMBL" id="AAR07398.1"/>
    </source>
</evidence>
<dbReference type="InterPro" id="IPR009201">
    <property type="entry name" value="Virion_core"/>
</dbReference>
<dbReference type="SMR" id="Q6TUX1"/>
<keyword evidence="4" id="KW-1185">Reference proteome</keyword>
<organism evidence="3 4">
    <name type="scientific">Yaba monkey tumor virus (strain VR587)</name>
    <name type="common">YMTV</name>
    <dbReference type="NCBI Taxonomy" id="928314"/>
    <lineage>
        <taxon>Viruses</taxon>
        <taxon>Varidnaviria</taxon>
        <taxon>Bamfordvirae</taxon>
        <taxon>Nucleocytoviricota</taxon>
        <taxon>Pokkesviricetes</taxon>
        <taxon>Chitovirales</taxon>
        <taxon>Poxviridae</taxon>
        <taxon>Chordopoxvirinae</taxon>
        <taxon>Yatapoxvirus</taxon>
        <taxon>Yatapoxvirus yabapox</taxon>
        <taxon>Yaba monkey tumor virus</taxon>
    </lineage>
</organism>
<organismHost>
    <name type="scientific">Macaca</name>
    <name type="common">macaques</name>
    <dbReference type="NCBI Taxonomy" id="9539"/>
</organismHost>
<organismHost>
    <name type="scientific">Homo sapiens</name>
    <name type="common">Human</name>
    <dbReference type="NCBI Taxonomy" id="9606"/>
</organismHost>
<sequence length="125" mass="14716">MELVNIFLESDAGRVKLSIEESEFVSSWKAIDIFINKLKKYIDVEKSLFYLVIKNKDIFYFKCNKGSVSQLDNEFFTFDENRIFINSYNRIVGIEFIVTDTMPISIYPLRDIYVLATSSSKQFYD</sequence>
<name>Q6TUX1_YMTV5</name>
<organismHost>
    <name type="scientific">Papio hamadryas</name>
    <name type="common">Hamadryas baboon</name>
    <dbReference type="NCBI Taxonomy" id="9557"/>
</organismHost>
<evidence type="ECO:0000256" key="1">
    <source>
        <dbReference type="ARBA" id="ARBA00004328"/>
    </source>
</evidence>
<dbReference type="Proteomes" id="UP000008596">
    <property type="component" value="Segment"/>
</dbReference>
<dbReference type="GO" id="GO:0044423">
    <property type="term" value="C:virion component"/>
    <property type="evidence" value="ECO:0007669"/>
    <property type="project" value="UniProtKB-KW"/>
</dbReference>
<dbReference type="EMBL" id="AY386371">
    <property type="protein sequence ID" value="AAR07398.1"/>
    <property type="molecule type" value="Genomic_DNA"/>
</dbReference>
<dbReference type="RefSeq" id="NP_938297.1">
    <property type="nucleotide sequence ID" value="NC_005179.1"/>
</dbReference>
<organismHost>
    <name type="scientific">Erythrocebus patas</name>
    <name type="common">Red guenon</name>
    <name type="synonym">Cercopithecus patas</name>
    <dbReference type="NCBI Taxonomy" id="9538"/>
</organismHost>
<comment type="subcellular location">
    <subcellularLocation>
        <location evidence="1">Virion</location>
    </subcellularLocation>
</comment>
<dbReference type="PIRSF" id="PIRSF015797">
    <property type="entry name" value="Virion_core"/>
    <property type="match status" value="1"/>
</dbReference>
<proteinExistence type="predicted"/>
<dbReference type="Pfam" id="PF06138">
    <property type="entry name" value="Chordopox_E11"/>
    <property type="match status" value="1"/>
</dbReference>
<evidence type="ECO:0000256" key="2">
    <source>
        <dbReference type="ARBA" id="ARBA00022844"/>
    </source>
</evidence>
<reference evidence="3 4" key="1">
    <citation type="journal article" date="1995" name="J. Gen. Virol.">
        <title>Identification and characterization of the thymidine kinase gene of Yaba virus.</title>
        <authorList>
            <person name="Amano H."/>
            <person name="Ueda Y."/>
            <person name="Miyamura T."/>
        </authorList>
    </citation>
    <scope>NUCLEOTIDE SEQUENCE [LARGE SCALE GENOMIC DNA]</scope>
    <source>
        <strain evidence="4">VR587</strain>
    </source>
</reference>
<keyword evidence="2" id="KW-0946">Virion</keyword>
<evidence type="ECO:0000313" key="4">
    <source>
        <dbReference type="Proteomes" id="UP000008596"/>
    </source>
</evidence>
<reference evidence="3 4" key="3">
    <citation type="journal article" date="2003" name="Proc. Natl. Acad. Sci. U.S.A.">
        <title>A secreted high-affinity inhibitor of human TNF from Tanapox virus.</title>
        <authorList>
            <person name="Brunetti C.R."/>
            <person name="Paulose-Murphy M."/>
            <person name="Singh R."/>
            <person name="Qin J."/>
            <person name="Barrett J.W."/>
            <person name="Tardivel A."/>
            <person name="Schneider P."/>
            <person name="Essani K."/>
            <person name="McFadden G."/>
        </authorList>
    </citation>
    <scope>NUCLEOTIDE SEQUENCE [LARGE SCALE GENOMIC DNA]</scope>
    <source>
        <strain evidence="4">VR587</strain>
    </source>
</reference>
<protein>
    <submittedName>
        <fullName evidence="3">41L</fullName>
    </submittedName>
</protein>
<dbReference type="GeneID" id="2943690"/>
<dbReference type="KEGG" id="vg:2943690"/>
<accession>Q6TUX1</accession>
<reference evidence="3 4" key="2">
    <citation type="journal article" date="2003" name="J. Virol.">
        <title>Complete genomic sequence and comparative analysis of the tumorigenic poxvirus Yaba monkey tumor virus.</title>
        <authorList>
            <person name="Brunetti C.R."/>
            <person name="Amano H."/>
            <person name="Ueda Y."/>
            <person name="Qin J."/>
            <person name="Miyamura T."/>
            <person name="Suzuki T."/>
            <person name="Li X."/>
            <person name="Barrett J.W."/>
            <person name="McFadden G."/>
        </authorList>
    </citation>
    <scope>NUCLEOTIDE SEQUENCE [LARGE SCALE GENOMIC DNA]</scope>
    <source>
        <strain evidence="4">VR587</strain>
    </source>
</reference>